<dbReference type="InterPro" id="IPR029526">
    <property type="entry name" value="PGBD"/>
</dbReference>
<sequence>MTKKKDKLFKLRPWLKSLSSSLIKLSHEEYSAVDEIMIPFKGRSGIKQYMRNKPHKWGFKLWGRAGASGTLLEFEVYQGAGNQQSDGSQLSKTTETVLRMTANVPDGKNYKVFADNLFTSLPLVKILKERGIFYTGTVRMNRLKGCSLSSEADLKKTGRGSSDSKVEVNSGIVAVR</sequence>
<evidence type="ECO:0000259" key="2">
    <source>
        <dbReference type="Pfam" id="PF13843"/>
    </source>
</evidence>
<comment type="caution">
    <text evidence="3">The sequence shown here is derived from an EMBL/GenBank/DDBJ whole genome shotgun (WGS) entry which is preliminary data.</text>
</comment>
<gene>
    <name evidence="3" type="ORF">RRG08_005769</name>
</gene>
<dbReference type="Pfam" id="PF13843">
    <property type="entry name" value="DDE_Tnp_1_7"/>
    <property type="match status" value="1"/>
</dbReference>
<evidence type="ECO:0000256" key="1">
    <source>
        <dbReference type="SAM" id="MobiDB-lite"/>
    </source>
</evidence>
<reference evidence="3" key="1">
    <citation type="journal article" date="2023" name="G3 (Bethesda)">
        <title>A reference genome for the long-term kleptoplast-retaining sea slug Elysia crispata morphotype clarki.</title>
        <authorList>
            <person name="Eastman K.E."/>
            <person name="Pendleton A.L."/>
            <person name="Shaikh M.A."/>
            <person name="Suttiyut T."/>
            <person name="Ogas R."/>
            <person name="Tomko P."/>
            <person name="Gavelis G."/>
            <person name="Widhalm J.R."/>
            <person name="Wisecaver J.H."/>
        </authorList>
    </citation>
    <scope>NUCLEOTIDE SEQUENCE</scope>
    <source>
        <strain evidence="3">ECLA1</strain>
    </source>
</reference>
<name>A0AAE1CIU3_9GAST</name>
<protein>
    <recommendedName>
        <fullName evidence="2">PiggyBac transposable element-derived protein domain-containing protein</fullName>
    </recommendedName>
</protein>
<dbReference type="PANTHER" id="PTHR47272">
    <property type="entry name" value="DDE_TNP_1_7 DOMAIN-CONTAINING PROTEIN"/>
    <property type="match status" value="1"/>
</dbReference>
<dbReference type="Proteomes" id="UP001283361">
    <property type="component" value="Unassembled WGS sequence"/>
</dbReference>
<organism evidence="3 4">
    <name type="scientific">Elysia crispata</name>
    <name type="common">lettuce slug</name>
    <dbReference type="NCBI Taxonomy" id="231223"/>
    <lineage>
        <taxon>Eukaryota</taxon>
        <taxon>Metazoa</taxon>
        <taxon>Spiralia</taxon>
        <taxon>Lophotrochozoa</taxon>
        <taxon>Mollusca</taxon>
        <taxon>Gastropoda</taxon>
        <taxon>Heterobranchia</taxon>
        <taxon>Euthyneura</taxon>
        <taxon>Panpulmonata</taxon>
        <taxon>Sacoglossa</taxon>
        <taxon>Placobranchoidea</taxon>
        <taxon>Plakobranchidae</taxon>
        <taxon>Elysia</taxon>
    </lineage>
</organism>
<proteinExistence type="predicted"/>
<accession>A0AAE1CIU3</accession>
<feature type="domain" description="PiggyBac transposable element-derived protein" evidence="2">
    <location>
        <begin position="4"/>
        <end position="167"/>
    </location>
</feature>
<keyword evidence="4" id="KW-1185">Reference proteome</keyword>
<dbReference type="EMBL" id="JAWDGP010008011">
    <property type="protein sequence ID" value="KAK3697378.1"/>
    <property type="molecule type" value="Genomic_DNA"/>
</dbReference>
<feature type="region of interest" description="Disordered" evidence="1">
    <location>
        <begin position="153"/>
        <end position="176"/>
    </location>
</feature>
<evidence type="ECO:0000313" key="4">
    <source>
        <dbReference type="Proteomes" id="UP001283361"/>
    </source>
</evidence>
<dbReference type="AlphaFoldDB" id="A0AAE1CIU3"/>
<feature type="compositionally biased region" description="Basic and acidic residues" evidence="1">
    <location>
        <begin position="153"/>
        <end position="166"/>
    </location>
</feature>
<dbReference type="PANTHER" id="PTHR47272:SF1">
    <property type="entry name" value="PIGGYBAC TRANSPOSABLE ELEMENT-DERIVED PROTEIN 3-LIKE"/>
    <property type="match status" value="1"/>
</dbReference>
<evidence type="ECO:0000313" key="3">
    <source>
        <dbReference type="EMBL" id="KAK3697378.1"/>
    </source>
</evidence>